<dbReference type="EMBL" id="FQWL01000002">
    <property type="protein sequence ID" value="SHG54175.1"/>
    <property type="molecule type" value="Genomic_DNA"/>
</dbReference>
<dbReference type="OrthoDB" id="1439804at2"/>
<dbReference type="Proteomes" id="UP000184532">
    <property type="component" value="Unassembled WGS sequence"/>
</dbReference>
<evidence type="ECO:0000313" key="1">
    <source>
        <dbReference type="EMBL" id="SHG54175.1"/>
    </source>
</evidence>
<accession>A0A1M5KN46</accession>
<evidence type="ECO:0000313" key="2">
    <source>
        <dbReference type="Proteomes" id="UP000184532"/>
    </source>
</evidence>
<gene>
    <name evidence="1" type="ORF">SAMN04488116_1681</name>
</gene>
<organism evidence="1 2">
    <name type="scientific">Flagellimonas flava</name>
    <dbReference type="NCBI Taxonomy" id="570519"/>
    <lineage>
        <taxon>Bacteria</taxon>
        <taxon>Pseudomonadati</taxon>
        <taxon>Bacteroidota</taxon>
        <taxon>Flavobacteriia</taxon>
        <taxon>Flavobacteriales</taxon>
        <taxon>Flavobacteriaceae</taxon>
        <taxon>Flagellimonas</taxon>
    </lineage>
</organism>
<dbReference type="AlphaFoldDB" id="A0A1M5KN46"/>
<dbReference type="STRING" id="570519.SAMN04488116_1681"/>
<proteinExistence type="predicted"/>
<evidence type="ECO:0008006" key="3">
    <source>
        <dbReference type="Google" id="ProtNLM"/>
    </source>
</evidence>
<protein>
    <recommendedName>
        <fullName evidence="3">YCII-related domain-containing protein</fullName>
    </recommendedName>
</protein>
<sequence length="135" mass="15757">MRTNKYIGNFDFWKSGKAIYFMLLMLGLPFLSFSQDEEKTDSHFIALYTLGDSWDMDKPPQEQAYFKEHGMFLSQLRKQEKISVGARYSDTGMLIIKGKSEEEVTSMLHEDLAIQHKLFKLEIHPFAPFYKGCID</sequence>
<dbReference type="RefSeq" id="WP_073178281.1">
    <property type="nucleotide sequence ID" value="NZ_FQWL01000002.1"/>
</dbReference>
<keyword evidence="2" id="KW-1185">Reference proteome</keyword>
<name>A0A1M5KN46_9FLAO</name>
<reference evidence="2" key="1">
    <citation type="submission" date="2016-11" db="EMBL/GenBank/DDBJ databases">
        <authorList>
            <person name="Varghese N."/>
            <person name="Submissions S."/>
        </authorList>
    </citation>
    <scope>NUCLEOTIDE SEQUENCE [LARGE SCALE GENOMIC DNA]</scope>
    <source>
        <strain evidence="2">DSM 22638</strain>
    </source>
</reference>